<evidence type="ECO:0000256" key="1">
    <source>
        <dbReference type="SAM" id="Phobius"/>
    </source>
</evidence>
<dbReference type="Gramene" id="TKW02674">
    <property type="protein sequence ID" value="TKW02674"/>
    <property type="gene ID" value="SEVIR_8G255600v2"/>
</dbReference>
<gene>
    <name evidence="2" type="ORF">SEVIR_8G255600v2</name>
</gene>
<organism evidence="2 3">
    <name type="scientific">Setaria viridis</name>
    <name type="common">Green bristlegrass</name>
    <name type="synonym">Setaria italica subsp. viridis</name>
    <dbReference type="NCBI Taxonomy" id="4556"/>
    <lineage>
        <taxon>Eukaryota</taxon>
        <taxon>Viridiplantae</taxon>
        <taxon>Streptophyta</taxon>
        <taxon>Embryophyta</taxon>
        <taxon>Tracheophyta</taxon>
        <taxon>Spermatophyta</taxon>
        <taxon>Magnoliopsida</taxon>
        <taxon>Liliopsida</taxon>
        <taxon>Poales</taxon>
        <taxon>Poaceae</taxon>
        <taxon>PACMAD clade</taxon>
        <taxon>Panicoideae</taxon>
        <taxon>Panicodae</taxon>
        <taxon>Paniceae</taxon>
        <taxon>Cenchrinae</taxon>
        <taxon>Setaria</taxon>
    </lineage>
</organism>
<sequence length="109" mass="12571">MVPTVSHLLALVSWTSSPWFPSHHLYAGFREKLMGDQVLMKQELDNLKRLMGNQELKKDDVHKLKGTTGKPWKMAMCSLCFLLLAILIGWFVMDHMNWEEAFRGLVLSP</sequence>
<evidence type="ECO:0000313" key="2">
    <source>
        <dbReference type="EMBL" id="TKW02674.1"/>
    </source>
</evidence>
<accession>A0A4U6TN07</accession>
<dbReference type="EMBL" id="CM016559">
    <property type="protein sequence ID" value="TKW02674.1"/>
    <property type="molecule type" value="Genomic_DNA"/>
</dbReference>
<keyword evidence="1" id="KW-1133">Transmembrane helix</keyword>
<keyword evidence="3" id="KW-1185">Reference proteome</keyword>
<keyword evidence="1" id="KW-0812">Transmembrane</keyword>
<dbReference type="Proteomes" id="UP000298652">
    <property type="component" value="Chromosome 8"/>
</dbReference>
<name>A0A4U6TN07_SETVI</name>
<keyword evidence="1" id="KW-0472">Membrane</keyword>
<feature type="transmembrane region" description="Helical" evidence="1">
    <location>
        <begin position="72"/>
        <end position="93"/>
    </location>
</feature>
<proteinExistence type="predicted"/>
<reference evidence="2" key="1">
    <citation type="submission" date="2019-03" db="EMBL/GenBank/DDBJ databases">
        <title>WGS assembly of Setaria viridis.</title>
        <authorList>
            <person name="Huang P."/>
            <person name="Jenkins J."/>
            <person name="Grimwood J."/>
            <person name="Barry K."/>
            <person name="Healey A."/>
            <person name="Mamidi S."/>
            <person name="Sreedasyam A."/>
            <person name="Shu S."/>
            <person name="Feldman M."/>
            <person name="Wu J."/>
            <person name="Yu Y."/>
            <person name="Chen C."/>
            <person name="Johnson J."/>
            <person name="Rokhsar D."/>
            <person name="Baxter I."/>
            <person name="Schmutz J."/>
            <person name="Brutnell T."/>
            <person name="Kellogg E."/>
        </authorList>
    </citation>
    <scope>NUCLEOTIDE SEQUENCE [LARGE SCALE GENOMIC DNA]</scope>
</reference>
<dbReference type="OMA" id="RLMGNQE"/>
<protein>
    <submittedName>
        <fullName evidence="2">Uncharacterized protein</fullName>
    </submittedName>
</protein>
<dbReference type="AlphaFoldDB" id="A0A4U6TN07"/>
<evidence type="ECO:0000313" key="3">
    <source>
        <dbReference type="Proteomes" id="UP000298652"/>
    </source>
</evidence>